<dbReference type="InterPro" id="IPR027417">
    <property type="entry name" value="P-loop_NTPase"/>
</dbReference>
<evidence type="ECO:0000256" key="3">
    <source>
        <dbReference type="RuleBase" id="RU003651"/>
    </source>
</evidence>
<evidence type="ECO:0000256" key="1">
    <source>
        <dbReference type="ARBA" id="ARBA00022741"/>
    </source>
</evidence>
<keyword evidence="6" id="KW-1185">Reference proteome</keyword>
<dbReference type="Proteomes" id="UP000654370">
    <property type="component" value="Unassembled WGS sequence"/>
</dbReference>
<evidence type="ECO:0000313" key="5">
    <source>
        <dbReference type="EMBL" id="KAG2185947.1"/>
    </source>
</evidence>
<dbReference type="Gene3D" id="3.40.50.300">
    <property type="entry name" value="P-loop containing nucleotide triphosphate hydrolases"/>
    <property type="match status" value="2"/>
</dbReference>
<dbReference type="InterPro" id="IPR003593">
    <property type="entry name" value="AAA+_ATPase"/>
</dbReference>
<comment type="similarity">
    <text evidence="3">Belongs to the AAA ATPase family.</text>
</comment>
<feature type="domain" description="AAA+ ATPase" evidence="4">
    <location>
        <begin position="438"/>
        <end position="578"/>
    </location>
</feature>
<keyword evidence="1 3" id="KW-0547">Nucleotide-binding</keyword>
<dbReference type="PROSITE" id="PS00674">
    <property type="entry name" value="AAA"/>
    <property type="match status" value="1"/>
</dbReference>
<dbReference type="EMBL" id="JAEPQZ010000001">
    <property type="protein sequence ID" value="KAG2185947.1"/>
    <property type="molecule type" value="Genomic_DNA"/>
</dbReference>
<dbReference type="PANTHER" id="PTHR23077:SF27">
    <property type="entry name" value="ATPASE FAMILY GENE 2 PROTEIN HOMOLOG A"/>
    <property type="match status" value="1"/>
</dbReference>
<dbReference type="Gene3D" id="1.10.8.60">
    <property type="match status" value="2"/>
</dbReference>
<dbReference type="AlphaFoldDB" id="A0A8H7ULA6"/>
<accession>A0A8H7ULA6</accession>
<comment type="caution">
    <text evidence="5">The sequence shown here is derived from an EMBL/GenBank/DDBJ whole genome shotgun (WGS) entry which is preliminary data.</text>
</comment>
<feature type="domain" description="AAA+ ATPase" evidence="4">
    <location>
        <begin position="150"/>
        <end position="291"/>
    </location>
</feature>
<dbReference type="GO" id="GO:0005737">
    <property type="term" value="C:cytoplasm"/>
    <property type="evidence" value="ECO:0007669"/>
    <property type="project" value="TreeGrafter"/>
</dbReference>
<dbReference type="GO" id="GO:0005524">
    <property type="term" value="F:ATP binding"/>
    <property type="evidence" value="ECO:0007669"/>
    <property type="project" value="UniProtKB-KW"/>
</dbReference>
<dbReference type="InterPro" id="IPR003959">
    <property type="entry name" value="ATPase_AAA_core"/>
</dbReference>
<protein>
    <recommendedName>
        <fullName evidence="4">AAA+ ATPase domain-containing protein</fullName>
    </recommendedName>
</protein>
<dbReference type="InterPro" id="IPR041569">
    <property type="entry name" value="AAA_lid_3"/>
</dbReference>
<reference evidence="5" key="1">
    <citation type="submission" date="2020-12" db="EMBL/GenBank/DDBJ databases">
        <title>Metabolic potential, ecology and presence of endohyphal bacteria is reflected in genomic diversity of Mucoromycotina.</title>
        <authorList>
            <person name="Muszewska A."/>
            <person name="Okrasinska A."/>
            <person name="Steczkiewicz K."/>
            <person name="Drgas O."/>
            <person name="Orlowska M."/>
            <person name="Perlinska-Lenart U."/>
            <person name="Aleksandrzak-Piekarczyk T."/>
            <person name="Szatraj K."/>
            <person name="Zielenkiewicz U."/>
            <person name="Pilsyk S."/>
            <person name="Malc E."/>
            <person name="Mieczkowski P."/>
            <person name="Kruszewska J.S."/>
            <person name="Biernat P."/>
            <person name="Pawlowska J."/>
        </authorList>
    </citation>
    <scope>NUCLEOTIDE SEQUENCE</scope>
    <source>
        <strain evidence="5">WA0000067209</strain>
    </source>
</reference>
<evidence type="ECO:0000256" key="2">
    <source>
        <dbReference type="ARBA" id="ARBA00022840"/>
    </source>
</evidence>
<dbReference type="InterPro" id="IPR003960">
    <property type="entry name" value="ATPase_AAA_CS"/>
</dbReference>
<dbReference type="InterPro" id="IPR050168">
    <property type="entry name" value="AAA_ATPase_domain"/>
</dbReference>
<name>A0A8H7ULA6_MORIS</name>
<gene>
    <name evidence="5" type="ORF">INT43_002385</name>
</gene>
<dbReference type="OrthoDB" id="5421at2759"/>
<evidence type="ECO:0000313" key="6">
    <source>
        <dbReference type="Proteomes" id="UP000654370"/>
    </source>
</evidence>
<dbReference type="Pfam" id="PF00004">
    <property type="entry name" value="AAA"/>
    <property type="match status" value="2"/>
</dbReference>
<dbReference type="Pfam" id="PF17862">
    <property type="entry name" value="AAA_lid_3"/>
    <property type="match status" value="1"/>
</dbReference>
<evidence type="ECO:0000259" key="4">
    <source>
        <dbReference type="SMART" id="SM00382"/>
    </source>
</evidence>
<dbReference type="PANTHER" id="PTHR23077">
    <property type="entry name" value="AAA-FAMILY ATPASE"/>
    <property type="match status" value="1"/>
</dbReference>
<dbReference type="GO" id="GO:0016887">
    <property type="term" value="F:ATP hydrolysis activity"/>
    <property type="evidence" value="ECO:0007669"/>
    <property type="project" value="InterPro"/>
</dbReference>
<dbReference type="SUPFAM" id="SSF52540">
    <property type="entry name" value="P-loop containing nucleoside triphosphate hydrolases"/>
    <property type="match status" value="2"/>
</dbReference>
<organism evidence="5 6">
    <name type="scientific">Mortierella isabellina</name>
    <name type="common">Filamentous fungus</name>
    <name type="synonym">Umbelopsis isabellina</name>
    <dbReference type="NCBI Taxonomy" id="91625"/>
    <lineage>
        <taxon>Eukaryota</taxon>
        <taxon>Fungi</taxon>
        <taxon>Fungi incertae sedis</taxon>
        <taxon>Mucoromycota</taxon>
        <taxon>Mucoromycotina</taxon>
        <taxon>Umbelopsidomycetes</taxon>
        <taxon>Umbelopsidales</taxon>
        <taxon>Umbelopsidaceae</taxon>
        <taxon>Umbelopsis</taxon>
    </lineage>
</organism>
<dbReference type="FunFam" id="3.40.50.300:FF:000661">
    <property type="entry name" value="calmodulin-interacting protein 111 isoform X1"/>
    <property type="match status" value="1"/>
</dbReference>
<keyword evidence="2 3" id="KW-0067">ATP-binding</keyword>
<proteinExistence type="inferred from homology"/>
<sequence length="674" mass="74496">MLLDQIALGSKQPYSAAEHVKITLNTNDLSPCTISNADPALNTLALGCPDYGAILARRMSHHVVAVGQSFVHTVGGRELQFHIESINEIENSDPFIIKPGQTKITIIETGVNDLPVPCGGVDQLVEVLSNVIDGAASKMRSAFQALSMPITKSILLHGVTGVGKATVVRHVARQLRYTLYTYHIRDLIAMSDQFDDPSFATCNNLRMMFERARANSKSILLIQGLDILQIDSNVDSSIRKKIIATLRETICSIRPDEQVFVIALARSLKRLPETLKSLDIFDQHEHISIPTRQQRQLILDALIDYYNLQLKPNYSREDTLSLLSQRTSGYVARDLKLLLRSAMLHAMRSKQIDDVASALDSLTLSEEQSNCTPFLSWINLEYALENSLPSQQAGFETTMDKKSWDDIGGYKDLKIKLQRAVLLPISNPETYAKLGISPPSGLLLYGPSGCGKSLLVQALASESTMNVINVKGPEVFSKYLGETEAVIRNLFATAKRISPCIVFIDEMDSIACKRGWDSGEGGNSVNERVLSTLLNEMDGVEGRTGVFVIGCTNRPDQIDDAILRPGRLDLLLHVDLPNQPDRREIIQNIMSQMAIAPEVEAEAIANSTAYCTGADIHSILREAAKHAIREDVNIPHISQRHIDIAVANIQRKAQKYALDGSNEVFNKFSNRDTK</sequence>
<dbReference type="SMART" id="SM00382">
    <property type="entry name" value="AAA"/>
    <property type="match status" value="2"/>
</dbReference>